<evidence type="ECO:0000313" key="2">
    <source>
        <dbReference type="EMBL" id="CAB1446763.1"/>
    </source>
</evidence>
<reference evidence="2" key="1">
    <citation type="submission" date="2020-03" db="EMBL/GenBank/DDBJ databases">
        <authorList>
            <person name="Weist P."/>
        </authorList>
    </citation>
    <scope>NUCLEOTIDE SEQUENCE</scope>
</reference>
<keyword evidence="3" id="KW-1185">Reference proteome</keyword>
<dbReference type="Proteomes" id="UP001153269">
    <property type="component" value="Unassembled WGS sequence"/>
</dbReference>
<accession>A0A9N7VE89</accession>
<dbReference type="AlphaFoldDB" id="A0A9N7VE89"/>
<dbReference type="EMBL" id="CADEAL010003925">
    <property type="protein sequence ID" value="CAB1446763.1"/>
    <property type="molecule type" value="Genomic_DNA"/>
</dbReference>
<proteinExistence type="predicted"/>
<protein>
    <submittedName>
        <fullName evidence="2">Uncharacterized protein</fullName>
    </submittedName>
</protein>
<evidence type="ECO:0000313" key="3">
    <source>
        <dbReference type="Proteomes" id="UP001153269"/>
    </source>
</evidence>
<organism evidence="2 3">
    <name type="scientific">Pleuronectes platessa</name>
    <name type="common">European plaice</name>
    <dbReference type="NCBI Taxonomy" id="8262"/>
    <lineage>
        <taxon>Eukaryota</taxon>
        <taxon>Metazoa</taxon>
        <taxon>Chordata</taxon>
        <taxon>Craniata</taxon>
        <taxon>Vertebrata</taxon>
        <taxon>Euteleostomi</taxon>
        <taxon>Actinopterygii</taxon>
        <taxon>Neopterygii</taxon>
        <taxon>Teleostei</taxon>
        <taxon>Neoteleostei</taxon>
        <taxon>Acanthomorphata</taxon>
        <taxon>Carangaria</taxon>
        <taxon>Pleuronectiformes</taxon>
        <taxon>Pleuronectoidei</taxon>
        <taxon>Pleuronectidae</taxon>
        <taxon>Pleuronectes</taxon>
    </lineage>
</organism>
<evidence type="ECO:0000256" key="1">
    <source>
        <dbReference type="SAM" id="MobiDB-lite"/>
    </source>
</evidence>
<comment type="caution">
    <text evidence="2">The sequence shown here is derived from an EMBL/GenBank/DDBJ whole genome shotgun (WGS) entry which is preliminary data.</text>
</comment>
<feature type="compositionally biased region" description="Polar residues" evidence="1">
    <location>
        <begin position="80"/>
        <end position="89"/>
    </location>
</feature>
<gene>
    <name evidence="2" type="ORF">PLEPLA_LOCUS34486</name>
</gene>
<name>A0A9N7VE89_PLEPL</name>
<feature type="region of interest" description="Disordered" evidence="1">
    <location>
        <begin position="58"/>
        <end position="101"/>
    </location>
</feature>
<feature type="compositionally biased region" description="Basic and acidic residues" evidence="1">
    <location>
        <begin position="58"/>
        <end position="75"/>
    </location>
</feature>
<sequence length="101" mass="11205">MDAKGNVVQHGHGDVTRTSLTYTDDLTAEQLSLDLWTTCFSPYLLTFSTSLMKREPLKIEDSSDHSSQRGVDESCGRWSQEVTHGTHNPTCRPLPGGKALR</sequence>